<comment type="caution">
    <text evidence="2">The sequence shown here is derived from an EMBL/GenBank/DDBJ whole genome shotgun (WGS) entry which is preliminary data.</text>
</comment>
<dbReference type="PANTHER" id="PTHR35831">
    <property type="entry name" value="OS01G0642200 PROTEIN"/>
    <property type="match status" value="1"/>
</dbReference>
<dbReference type="EMBL" id="JAYMYQ010000003">
    <property type="protein sequence ID" value="KAK7343881.1"/>
    <property type="molecule type" value="Genomic_DNA"/>
</dbReference>
<sequence length="130" mass="14240">MKQSKFIAYSSFFFYGEKPALPVTTPSAVLVIKGDFGSSWTHNYCCKLDHVDKSRGKESDAVASLHKETKSSVKMASLKAEKHVEKSCCSQIKKDPATKLSSTTLKAPPSKPAPKKTEQKSRSKKGSSNK</sequence>
<feature type="region of interest" description="Disordered" evidence="1">
    <location>
        <begin position="89"/>
        <end position="130"/>
    </location>
</feature>
<name>A0AAN9QRD3_CANGL</name>
<evidence type="ECO:0000256" key="1">
    <source>
        <dbReference type="SAM" id="MobiDB-lite"/>
    </source>
</evidence>
<evidence type="ECO:0000313" key="3">
    <source>
        <dbReference type="Proteomes" id="UP001367508"/>
    </source>
</evidence>
<proteinExistence type="predicted"/>
<evidence type="ECO:0000313" key="2">
    <source>
        <dbReference type="EMBL" id="KAK7343881.1"/>
    </source>
</evidence>
<dbReference type="PANTHER" id="PTHR35831:SF2">
    <property type="entry name" value="OS01G0642200 PROTEIN"/>
    <property type="match status" value="1"/>
</dbReference>
<feature type="region of interest" description="Disordered" evidence="1">
    <location>
        <begin position="57"/>
        <end position="76"/>
    </location>
</feature>
<protein>
    <submittedName>
        <fullName evidence="2">Uncharacterized protein</fullName>
    </submittedName>
</protein>
<keyword evidence="3" id="KW-1185">Reference proteome</keyword>
<organism evidence="2 3">
    <name type="scientific">Canavalia gladiata</name>
    <name type="common">Sword bean</name>
    <name type="synonym">Dolichos gladiatus</name>
    <dbReference type="NCBI Taxonomy" id="3824"/>
    <lineage>
        <taxon>Eukaryota</taxon>
        <taxon>Viridiplantae</taxon>
        <taxon>Streptophyta</taxon>
        <taxon>Embryophyta</taxon>
        <taxon>Tracheophyta</taxon>
        <taxon>Spermatophyta</taxon>
        <taxon>Magnoliopsida</taxon>
        <taxon>eudicotyledons</taxon>
        <taxon>Gunneridae</taxon>
        <taxon>Pentapetalae</taxon>
        <taxon>rosids</taxon>
        <taxon>fabids</taxon>
        <taxon>Fabales</taxon>
        <taxon>Fabaceae</taxon>
        <taxon>Papilionoideae</taxon>
        <taxon>50 kb inversion clade</taxon>
        <taxon>NPAAA clade</taxon>
        <taxon>indigoferoid/millettioid clade</taxon>
        <taxon>Phaseoleae</taxon>
        <taxon>Canavalia</taxon>
    </lineage>
</organism>
<accession>A0AAN9QRD3</accession>
<dbReference type="AlphaFoldDB" id="A0AAN9QRD3"/>
<reference evidence="2 3" key="1">
    <citation type="submission" date="2024-01" db="EMBL/GenBank/DDBJ databases">
        <title>The genomes of 5 underutilized Papilionoideae crops provide insights into root nodulation and disease resistanc.</title>
        <authorList>
            <person name="Jiang F."/>
        </authorList>
    </citation>
    <scope>NUCLEOTIDE SEQUENCE [LARGE SCALE GENOMIC DNA]</scope>
    <source>
        <strain evidence="2">LVBAO_FW01</strain>
        <tissue evidence="2">Leaves</tissue>
    </source>
</reference>
<gene>
    <name evidence="2" type="ORF">VNO77_12981</name>
</gene>
<dbReference type="Proteomes" id="UP001367508">
    <property type="component" value="Unassembled WGS sequence"/>
</dbReference>
<feature type="compositionally biased region" description="Basic and acidic residues" evidence="1">
    <location>
        <begin position="57"/>
        <end position="71"/>
    </location>
</feature>